<dbReference type="InterPro" id="IPR037463">
    <property type="entry name" value="TMX2_thioredoxin_dom"/>
</dbReference>
<dbReference type="GO" id="GO:0044233">
    <property type="term" value="C:mitochondria-associated endoplasmic reticulum membrane contact site"/>
    <property type="evidence" value="ECO:0007669"/>
    <property type="project" value="Ensembl"/>
</dbReference>
<reference evidence="12" key="1">
    <citation type="submission" date="2025-08" db="UniProtKB">
        <authorList>
            <consortium name="Ensembl"/>
        </authorList>
    </citation>
    <scope>IDENTIFICATION</scope>
</reference>
<dbReference type="Pfam" id="PF00085">
    <property type="entry name" value="Thioredoxin"/>
    <property type="match status" value="1"/>
</dbReference>
<dbReference type="GeneTree" id="ENSGT00390000003751"/>
<dbReference type="AlphaFoldDB" id="A0A8C6MPK7"/>
<evidence type="ECO:0000256" key="3">
    <source>
        <dbReference type="ARBA" id="ARBA00022692"/>
    </source>
</evidence>
<feature type="domain" description="Thioredoxin" evidence="11">
    <location>
        <begin position="140"/>
        <end position="206"/>
    </location>
</feature>
<evidence type="ECO:0000256" key="4">
    <source>
        <dbReference type="ARBA" id="ARBA00022729"/>
    </source>
</evidence>
<name>A0A8C6MPK7_MUSSI</name>
<comment type="subcellular location">
    <subcellularLocation>
        <location evidence="1">Mitochondrion membrane</location>
        <topology evidence="1">Single-pass type I membrane protein</topology>
    </subcellularLocation>
</comment>
<dbReference type="GO" id="GO:0007420">
    <property type="term" value="P:brain development"/>
    <property type="evidence" value="ECO:0007669"/>
    <property type="project" value="Ensembl"/>
</dbReference>
<comment type="function">
    <text evidence="7">Endoplasmic reticulum and mitochondria-associated protein that probably functions as a regulator of cellular redox state and thereby regulates protein post-translational modification, protein folding and mitochondrial activity. Indirectly regulates neuronal proliferation, migration, and organization in the developing brain.</text>
</comment>
<dbReference type="InterPro" id="IPR039101">
    <property type="entry name" value="TMX2"/>
</dbReference>
<keyword evidence="13" id="KW-1185">Reference proteome</keyword>
<keyword evidence="5 10" id="KW-1133">Transmembrane helix</keyword>
<keyword evidence="3 10" id="KW-0812">Transmembrane</keyword>
<dbReference type="PANTHER" id="PTHR15853:SF0">
    <property type="entry name" value="THIOREDOXIN-RELATED TRANSMEMBRANE PROTEIN 2"/>
    <property type="match status" value="1"/>
</dbReference>
<feature type="transmembrane region" description="Helical" evidence="10">
    <location>
        <begin position="114"/>
        <end position="134"/>
    </location>
</feature>
<dbReference type="GO" id="GO:0005789">
    <property type="term" value="C:endoplasmic reticulum membrane"/>
    <property type="evidence" value="ECO:0007669"/>
    <property type="project" value="Ensembl"/>
</dbReference>
<evidence type="ECO:0000256" key="5">
    <source>
        <dbReference type="ARBA" id="ARBA00022989"/>
    </source>
</evidence>
<protein>
    <recommendedName>
        <fullName evidence="2">Thioredoxin-related transmembrane protein 2</fullName>
    </recommendedName>
    <alternativeName>
        <fullName evidence="8">Thioredoxin domain-containing protein 14</fullName>
    </alternativeName>
</protein>
<evidence type="ECO:0000313" key="12">
    <source>
        <dbReference type="Ensembl" id="ENSMSIP00000003139.1"/>
    </source>
</evidence>
<evidence type="ECO:0000256" key="9">
    <source>
        <dbReference type="ARBA" id="ARBA00047020"/>
    </source>
</evidence>
<evidence type="ECO:0000256" key="8">
    <source>
        <dbReference type="ARBA" id="ARBA00032391"/>
    </source>
</evidence>
<dbReference type="SUPFAM" id="SSF52833">
    <property type="entry name" value="Thioredoxin-like"/>
    <property type="match status" value="1"/>
</dbReference>
<dbReference type="GO" id="GO:0042802">
    <property type="term" value="F:identical protein binding"/>
    <property type="evidence" value="ECO:0007669"/>
    <property type="project" value="Ensembl"/>
</dbReference>
<evidence type="ECO:0000259" key="11">
    <source>
        <dbReference type="Pfam" id="PF00085"/>
    </source>
</evidence>
<keyword evidence="4" id="KW-0732">Signal</keyword>
<proteinExistence type="predicted"/>
<comment type="subunit">
    <text evidence="9">Monomer. Homodimer; disulfide-linked. Occurs in both reduced and oxidized monomeric form. Oxidative conditions increase homodimerization. Interacts with CANX. Interacts with ATP2A2.</text>
</comment>
<dbReference type="CDD" id="cd02962">
    <property type="entry name" value="TMX2"/>
    <property type="match status" value="1"/>
</dbReference>
<dbReference type="GO" id="GO:0031966">
    <property type="term" value="C:mitochondrial membrane"/>
    <property type="evidence" value="ECO:0007669"/>
    <property type="project" value="UniProtKB-SubCell"/>
</dbReference>
<evidence type="ECO:0000256" key="1">
    <source>
        <dbReference type="ARBA" id="ARBA00004583"/>
    </source>
</evidence>
<accession>A0A8C6MPK7</accession>
<evidence type="ECO:0000256" key="6">
    <source>
        <dbReference type="ARBA" id="ARBA00023136"/>
    </source>
</evidence>
<organism evidence="12 13">
    <name type="scientific">Mus spicilegus</name>
    <name type="common">Mound-building mouse</name>
    <dbReference type="NCBI Taxonomy" id="10103"/>
    <lineage>
        <taxon>Eukaryota</taxon>
        <taxon>Metazoa</taxon>
        <taxon>Chordata</taxon>
        <taxon>Craniata</taxon>
        <taxon>Vertebrata</taxon>
        <taxon>Euteleostomi</taxon>
        <taxon>Mammalia</taxon>
        <taxon>Eutheria</taxon>
        <taxon>Euarchontoglires</taxon>
        <taxon>Glires</taxon>
        <taxon>Rodentia</taxon>
        <taxon>Myomorpha</taxon>
        <taxon>Muroidea</taxon>
        <taxon>Muridae</taxon>
        <taxon>Murinae</taxon>
        <taxon>Mus</taxon>
        <taxon>Mus</taxon>
    </lineage>
</organism>
<sequence>MAVLAPLIALVYSVPRLSRWLARPYCLLSALLSIAFLLVRKLPPICNGLPTQREDGNPCDFDWREVEILMFLSAIVMMKNRRSITVEQHVGNIFMFSKVANAILFFRLDIRMGLLYLTLCIVFLMTCKPPLYMGPEYIKYFNDKTIDEELERDKRVTWIVEFFANWSNDCQSFAPIYADLSLKYNCSGLNFGKVDVGRYTDVSTRYVDAWAKDLSEDSWSDVSDVYRCTTRVLIWPCRYKVSTSPLTRQLPTLILFQGGKEVIRRPQIDKKGRAVSWTFSEVRETHGQWFGERYTTVIGLYS</sequence>
<evidence type="ECO:0000256" key="10">
    <source>
        <dbReference type="SAM" id="Phobius"/>
    </source>
</evidence>
<dbReference type="GO" id="GO:0015036">
    <property type="term" value="F:disulfide oxidoreductase activity"/>
    <property type="evidence" value="ECO:0007669"/>
    <property type="project" value="Ensembl"/>
</dbReference>
<dbReference type="Proteomes" id="UP000694415">
    <property type="component" value="Unplaced"/>
</dbReference>
<keyword evidence="6 10" id="KW-0472">Membrane</keyword>
<dbReference type="Gene3D" id="3.40.30.10">
    <property type="entry name" value="Glutaredoxin"/>
    <property type="match status" value="2"/>
</dbReference>
<dbReference type="PANTHER" id="PTHR15853">
    <property type="entry name" value="THIOREDOXIN-RELATED"/>
    <property type="match status" value="1"/>
</dbReference>
<evidence type="ECO:0000256" key="2">
    <source>
        <dbReference type="ARBA" id="ARBA00016033"/>
    </source>
</evidence>
<dbReference type="InterPro" id="IPR013766">
    <property type="entry name" value="Thioredoxin_domain"/>
</dbReference>
<dbReference type="InterPro" id="IPR036249">
    <property type="entry name" value="Thioredoxin-like_sf"/>
</dbReference>
<evidence type="ECO:0000256" key="7">
    <source>
        <dbReference type="ARBA" id="ARBA00023427"/>
    </source>
</evidence>
<dbReference type="Ensembl" id="ENSMSIT00000003977.1">
    <property type="protein sequence ID" value="ENSMSIP00000003139.1"/>
    <property type="gene ID" value="ENSMSIG00000002829.1"/>
</dbReference>
<reference evidence="12" key="2">
    <citation type="submission" date="2025-09" db="UniProtKB">
        <authorList>
            <consortium name="Ensembl"/>
        </authorList>
    </citation>
    <scope>IDENTIFICATION</scope>
</reference>
<feature type="transmembrane region" description="Helical" evidence="10">
    <location>
        <begin position="20"/>
        <end position="39"/>
    </location>
</feature>
<evidence type="ECO:0000313" key="13">
    <source>
        <dbReference type="Proteomes" id="UP000694415"/>
    </source>
</evidence>